<name>A0A150H2F7_GONPE</name>
<dbReference type="Proteomes" id="UP000075714">
    <property type="component" value="Unassembled WGS sequence"/>
</dbReference>
<comment type="caution">
    <text evidence="2">The sequence shown here is derived from an EMBL/GenBank/DDBJ whole genome shotgun (WGS) entry which is preliminary data.</text>
</comment>
<evidence type="ECO:0000313" key="2">
    <source>
        <dbReference type="EMBL" id="KXZ56261.1"/>
    </source>
</evidence>
<protein>
    <recommendedName>
        <fullName evidence="4">Thioredoxin domain-containing protein</fullName>
    </recommendedName>
</protein>
<evidence type="ECO:0000313" key="3">
    <source>
        <dbReference type="Proteomes" id="UP000075714"/>
    </source>
</evidence>
<proteinExistence type="predicted"/>
<dbReference type="AlphaFoldDB" id="A0A150H2F7"/>
<evidence type="ECO:0000256" key="1">
    <source>
        <dbReference type="SAM" id="MobiDB-lite"/>
    </source>
</evidence>
<dbReference type="Gene3D" id="3.40.30.10">
    <property type="entry name" value="Glutaredoxin"/>
    <property type="match status" value="1"/>
</dbReference>
<keyword evidence="3" id="KW-1185">Reference proteome</keyword>
<accession>A0A150H2F7</accession>
<sequence>MGSGGQRETERPGVGSLKKSLRRLDGSSPLSSTVSELRALDSRLSSIASLPRVLYGTARSASAGALLGSTLGSLPEDYGKPELSQTQQKLASTMRASEQRPRYKAKRVKLPWMRLKDVDGQVVGPGAPSDTLVVLCVLADWNPVCARVEAALEAAHGGFCEEQQQRSGSEAARIKMYKLDASEGNTLQDRYGFRTVPMLLMFFEGRLVAATNAVRGEGQAREAALAALVRGRKRDFLPEGFRFAAGADNTLLEYIRPHTVLREL</sequence>
<dbReference type="SUPFAM" id="SSF52833">
    <property type="entry name" value="Thioredoxin-like"/>
    <property type="match status" value="1"/>
</dbReference>
<dbReference type="EMBL" id="LSYV01000002">
    <property type="protein sequence ID" value="KXZ56261.1"/>
    <property type="molecule type" value="Genomic_DNA"/>
</dbReference>
<feature type="region of interest" description="Disordered" evidence="1">
    <location>
        <begin position="1"/>
        <end position="32"/>
    </location>
</feature>
<dbReference type="InterPro" id="IPR036249">
    <property type="entry name" value="Thioredoxin-like_sf"/>
</dbReference>
<organism evidence="2 3">
    <name type="scientific">Gonium pectorale</name>
    <name type="common">Green alga</name>
    <dbReference type="NCBI Taxonomy" id="33097"/>
    <lineage>
        <taxon>Eukaryota</taxon>
        <taxon>Viridiplantae</taxon>
        <taxon>Chlorophyta</taxon>
        <taxon>core chlorophytes</taxon>
        <taxon>Chlorophyceae</taxon>
        <taxon>CS clade</taxon>
        <taxon>Chlamydomonadales</taxon>
        <taxon>Volvocaceae</taxon>
        <taxon>Gonium</taxon>
    </lineage>
</organism>
<dbReference type="CDD" id="cd02947">
    <property type="entry name" value="TRX_family"/>
    <property type="match status" value="1"/>
</dbReference>
<evidence type="ECO:0008006" key="4">
    <source>
        <dbReference type="Google" id="ProtNLM"/>
    </source>
</evidence>
<gene>
    <name evidence="2" type="ORF">GPECTOR_1g228</name>
</gene>
<dbReference type="OrthoDB" id="534787at2759"/>
<reference evidence="3" key="1">
    <citation type="journal article" date="2016" name="Nat. Commun.">
        <title>The Gonium pectorale genome demonstrates co-option of cell cycle regulation during the evolution of multicellularity.</title>
        <authorList>
            <person name="Hanschen E.R."/>
            <person name="Marriage T.N."/>
            <person name="Ferris P.J."/>
            <person name="Hamaji T."/>
            <person name="Toyoda A."/>
            <person name="Fujiyama A."/>
            <person name="Neme R."/>
            <person name="Noguchi H."/>
            <person name="Minakuchi Y."/>
            <person name="Suzuki M."/>
            <person name="Kawai-Toyooka H."/>
            <person name="Smith D.R."/>
            <person name="Sparks H."/>
            <person name="Anderson J."/>
            <person name="Bakaric R."/>
            <person name="Luria V."/>
            <person name="Karger A."/>
            <person name="Kirschner M.W."/>
            <person name="Durand P.M."/>
            <person name="Michod R.E."/>
            <person name="Nozaki H."/>
            <person name="Olson B.J."/>
        </authorList>
    </citation>
    <scope>NUCLEOTIDE SEQUENCE [LARGE SCALE GENOMIC DNA]</scope>
    <source>
        <strain evidence="3">NIES-2863</strain>
    </source>
</reference>